<dbReference type="EMBL" id="JAZBJZ010000014">
    <property type="protein sequence ID" value="MEE3716193.1"/>
    <property type="molecule type" value="Genomic_DNA"/>
</dbReference>
<comment type="caution">
    <text evidence="1">The sequence shown here is derived from an EMBL/GenBank/DDBJ whole genome shotgun (WGS) entry which is preliminary data.</text>
</comment>
<organism evidence="1 2">
    <name type="scientific">Tumidithrix elongata BACA0141</name>
    <dbReference type="NCBI Taxonomy" id="2716417"/>
    <lineage>
        <taxon>Bacteria</taxon>
        <taxon>Bacillati</taxon>
        <taxon>Cyanobacteriota</taxon>
        <taxon>Cyanophyceae</taxon>
        <taxon>Pseudanabaenales</taxon>
        <taxon>Pseudanabaenaceae</taxon>
        <taxon>Tumidithrix</taxon>
        <taxon>Tumidithrix elongata</taxon>
    </lineage>
</organism>
<accession>A0AAW9PVD2</accession>
<keyword evidence="2" id="KW-1185">Reference proteome</keyword>
<dbReference type="AlphaFoldDB" id="A0AAW9PVD2"/>
<dbReference type="RefSeq" id="WP_330482620.1">
    <property type="nucleotide sequence ID" value="NZ_JAZBJZ010000014.1"/>
</dbReference>
<dbReference type="Proteomes" id="UP001333818">
    <property type="component" value="Unassembled WGS sequence"/>
</dbReference>
<protein>
    <submittedName>
        <fullName evidence="1">DUF3181 family protein</fullName>
    </submittedName>
</protein>
<sequence>MKSTSQNIEQLAAAIAEEVYIDIAKWHLYLGDAHLHTVLAEKFYPMLTDSSGDRIDETAVTKVLANVFVKVGGGRREIPLVELIPSHAQSNLLEILEKFAND</sequence>
<proteinExistence type="predicted"/>
<dbReference type="InterPro" id="IPR021518">
    <property type="entry name" value="DUF3181"/>
</dbReference>
<dbReference type="Pfam" id="PF11378">
    <property type="entry name" value="DUF3181"/>
    <property type="match status" value="1"/>
</dbReference>
<evidence type="ECO:0000313" key="1">
    <source>
        <dbReference type="EMBL" id="MEE3716193.1"/>
    </source>
</evidence>
<reference evidence="1" key="1">
    <citation type="submission" date="2024-01" db="EMBL/GenBank/DDBJ databases">
        <title>Bank of Algae and Cyanobacteria of the Azores (BACA) strain genomes.</title>
        <authorList>
            <person name="Luz R."/>
            <person name="Cordeiro R."/>
            <person name="Fonseca A."/>
            <person name="Goncalves V."/>
        </authorList>
    </citation>
    <scope>NUCLEOTIDE SEQUENCE</scope>
    <source>
        <strain evidence="1">BACA0141</strain>
    </source>
</reference>
<name>A0AAW9PVD2_9CYAN</name>
<evidence type="ECO:0000313" key="2">
    <source>
        <dbReference type="Proteomes" id="UP001333818"/>
    </source>
</evidence>
<gene>
    <name evidence="1" type="ORF">V2H45_05470</name>
</gene>